<keyword evidence="4" id="KW-0443">Lipid metabolism</keyword>
<sequence>MSKFTNRISNSLRRRSSLFAGFYNYNVYVQTGDHPRAGTDAHVYIVMHGQDGGKSPETKLAVLFRDNFDRGNLDKFKIKFQPFSVLDHIELWRDTAGFRRDWFVETIMIVNKETRIKTVFPIFRWIRPNYRYKFYPLDISLPQHDKAGTEKRETYQLHVRMPGLPAQARTPLPIDEQFPADHSWDIIKQRTRNSVTSKFVRLTTSNWRSMDDVHNVFTRGLLEPSDLNRWNDDKAFGLQRLAGVNNSWIRVCKRIPNNFGVTEEMVAPFLDGCSLTRTLSDRRVFIVDHSILQNISTHDDCHVCAPMALFFEKSDGVLIPIAIQLFQDIADDNPVFLPSDSHFTWTLAKMWFNNADASIHLAVSHLGFMHSNMEGIIVAIHRQLSQSHPVYKLLAPHFHLAVAVNQRLSEKLHASGSGWLEEIMSINSEGFDELVRRHKTMWRMDIEGTLPADLRTRGVADTDILSQYYFRDDALALWELIEVYVTRYLKLYYTSDEDVAEDWELQAWRTEMVTPEVEGGLGLQGVPGDSDLFKKRSQITQVCCFIIYTCSAGHAATCFKQYDEYAFPPNYPTRLSGEPPRHKAAVLEQDVLDVLPGKTTMLDTMMIMKCLSEKHTKPLGDFETNYVFDPKAVKVVKDFKEDLKALSATIKCKNRLRSPPYLYLDPSEIPNSMCP</sequence>
<evidence type="ECO:0000256" key="2">
    <source>
        <dbReference type="ARBA" id="ARBA00022964"/>
    </source>
</evidence>
<dbReference type="PROSITE" id="PS50095">
    <property type="entry name" value="PLAT"/>
    <property type="match status" value="1"/>
</dbReference>
<keyword evidence="2" id="KW-0223">Dioxygenase</keyword>
<dbReference type="SUPFAM" id="SSF49723">
    <property type="entry name" value="Lipase/lipooxygenase domain (PLAT/LH2 domain)"/>
    <property type="match status" value="1"/>
</dbReference>
<dbReference type="Pfam" id="PF01477">
    <property type="entry name" value="PLAT"/>
    <property type="match status" value="1"/>
</dbReference>
<evidence type="ECO:0000259" key="7">
    <source>
        <dbReference type="PROSITE" id="PS51393"/>
    </source>
</evidence>
<accession>A0ABY7F7P0</accession>
<evidence type="ECO:0000256" key="1">
    <source>
        <dbReference type="ARBA" id="ARBA00022723"/>
    </source>
</evidence>
<dbReference type="Gene3D" id="1.20.245.10">
    <property type="entry name" value="Lipoxygenase-1, Domain 5"/>
    <property type="match status" value="1"/>
</dbReference>
<dbReference type="InterPro" id="IPR013819">
    <property type="entry name" value="LipOase_C"/>
</dbReference>
<evidence type="ECO:0000256" key="3">
    <source>
        <dbReference type="ARBA" id="ARBA00023002"/>
    </source>
</evidence>
<dbReference type="PROSITE" id="PS00081">
    <property type="entry name" value="LIPOXYGENASE_2"/>
    <property type="match status" value="1"/>
</dbReference>
<dbReference type="Proteomes" id="UP001164746">
    <property type="component" value="Chromosome 10"/>
</dbReference>
<dbReference type="Gene3D" id="3.10.450.60">
    <property type="match status" value="1"/>
</dbReference>
<proteinExistence type="predicted"/>
<organism evidence="8 9">
    <name type="scientific">Mya arenaria</name>
    <name type="common">Soft-shell clam</name>
    <dbReference type="NCBI Taxonomy" id="6604"/>
    <lineage>
        <taxon>Eukaryota</taxon>
        <taxon>Metazoa</taxon>
        <taxon>Spiralia</taxon>
        <taxon>Lophotrochozoa</taxon>
        <taxon>Mollusca</taxon>
        <taxon>Bivalvia</taxon>
        <taxon>Autobranchia</taxon>
        <taxon>Heteroconchia</taxon>
        <taxon>Euheterodonta</taxon>
        <taxon>Imparidentia</taxon>
        <taxon>Neoheterodontei</taxon>
        <taxon>Myida</taxon>
        <taxon>Myoidea</taxon>
        <taxon>Myidae</taxon>
        <taxon>Mya</taxon>
    </lineage>
</organism>
<dbReference type="PANTHER" id="PTHR11771">
    <property type="entry name" value="LIPOXYGENASE"/>
    <property type="match status" value="1"/>
</dbReference>
<feature type="domain" description="Lipoxygenase" evidence="7">
    <location>
        <begin position="130"/>
        <end position="675"/>
    </location>
</feature>
<dbReference type="InterPro" id="IPR000907">
    <property type="entry name" value="LipOase"/>
</dbReference>
<dbReference type="InterPro" id="IPR036226">
    <property type="entry name" value="LipOase_C_sf"/>
</dbReference>
<dbReference type="Pfam" id="PF00305">
    <property type="entry name" value="Lipoxygenase"/>
    <property type="match status" value="1"/>
</dbReference>
<dbReference type="InterPro" id="IPR001024">
    <property type="entry name" value="PLAT/LH2_dom"/>
</dbReference>
<name>A0ABY7F7P0_MYAAR</name>
<dbReference type="InterPro" id="IPR020834">
    <property type="entry name" value="LipOase_CS"/>
</dbReference>
<evidence type="ECO:0000313" key="9">
    <source>
        <dbReference type="Proteomes" id="UP001164746"/>
    </source>
</evidence>
<evidence type="ECO:0000256" key="4">
    <source>
        <dbReference type="ARBA" id="ARBA00023098"/>
    </source>
</evidence>
<reference evidence="8" key="1">
    <citation type="submission" date="2022-11" db="EMBL/GenBank/DDBJ databases">
        <title>Centuries of genome instability and evolution in soft-shell clam transmissible cancer (bioRxiv).</title>
        <authorList>
            <person name="Hart S.F.M."/>
            <person name="Yonemitsu M.A."/>
            <person name="Giersch R.M."/>
            <person name="Beal B.F."/>
            <person name="Arriagada G."/>
            <person name="Davis B.W."/>
            <person name="Ostrander E.A."/>
            <person name="Goff S.P."/>
            <person name="Metzger M.J."/>
        </authorList>
    </citation>
    <scope>NUCLEOTIDE SEQUENCE</scope>
    <source>
        <strain evidence="8">MELC-2E11</strain>
        <tissue evidence="8">Siphon/mantle</tissue>
    </source>
</reference>
<dbReference type="Gene3D" id="2.40.180.10">
    <property type="entry name" value="Catalase core domain"/>
    <property type="match status" value="1"/>
</dbReference>
<dbReference type="InterPro" id="IPR036392">
    <property type="entry name" value="PLAT/LH2_dom_sf"/>
</dbReference>
<keyword evidence="9" id="KW-1185">Reference proteome</keyword>
<keyword evidence="1" id="KW-0479">Metal-binding</keyword>
<evidence type="ECO:0000259" key="6">
    <source>
        <dbReference type="PROSITE" id="PS50095"/>
    </source>
</evidence>
<comment type="caution">
    <text evidence="5">Lacks conserved residue(s) required for the propagation of feature annotation.</text>
</comment>
<dbReference type="EMBL" id="CP111021">
    <property type="protein sequence ID" value="WAR16703.1"/>
    <property type="molecule type" value="Genomic_DNA"/>
</dbReference>
<evidence type="ECO:0000313" key="8">
    <source>
        <dbReference type="EMBL" id="WAR16703.1"/>
    </source>
</evidence>
<dbReference type="PRINTS" id="PR00087">
    <property type="entry name" value="LIPOXYGENASE"/>
</dbReference>
<dbReference type="SMART" id="SM00308">
    <property type="entry name" value="LH2"/>
    <property type="match status" value="1"/>
</dbReference>
<feature type="domain" description="PLAT" evidence="6">
    <location>
        <begin position="23"/>
        <end position="140"/>
    </location>
</feature>
<keyword evidence="3" id="KW-0560">Oxidoreductase</keyword>
<protein>
    <submittedName>
        <fullName evidence="8">AOSL-like protein</fullName>
    </submittedName>
</protein>
<evidence type="ECO:0000256" key="5">
    <source>
        <dbReference type="PROSITE-ProRule" id="PRU00152"/>
    </source>
</evidence>
<gene>
    <name evidence="8" type="ORF">MAR_031297</name>
</gene>
<dbReference type="PROSITE" id="PS51393">
    <property type="entry name" value="LIPOXYGENASE_3"/>
    <property type="match status" value="1"/>
</dbReference>
<dbReference type="SUPFAM" id="SSF48484">
    <property type="entry name" value="Lipoxigenase"/>
    <property type="match status" value="1"/>
</dbReference>